<feature type="domain" description="Carbohydrate-binding module family 19" evidence="3">
    <location>
        <begin position="290"/>
        <end position="321"/>
    </location>
</feature>
<feature type="chain" id="PRO_5040810927" description="Carbohydrate-binding module family 19 domain-containing protein" evidence="2">
    <location>
        <begin position="22"/>
        <end position="330"/>
    </location>
</feature>
<keyword evidence="2" id="KW-0732">Signal</keyword>
<reference evidence="4" key="1">
    <citation type="submission" date="2022-07" db="EMBL/GenBank/DDBJ databases">
        <title>Phylogenomic reconstructions and comparative analyses of Kickxellomycotina fungi.</title>
        <authorList>
            <person name="Reynolds N.K."/>
            <person name="Stajich J.E."/>
            <person name="Barry K."/>
            <person name="Grigoriev I.V."/>
            <person name="Crous P."/>
            <person name="Smith M.E."/>
        </authorList>
    </citation>
    <scope>NUCLEOTIDE SEQUENCE</scope>
    <source>
        <strain evidence="4">NRRL 3115</strain>
    </source>
</reference>
<feature type="compositionally biased region" description="Polar residues" evidence="1">
    <location>
        <begin position="195"/>
        <end position="220"/>
    </location>
</feature>
<evidence type="ECO:0000256" key="1">
    <source>
        <dbReference type="SAM" id="MobiDB-lite"/>
    </source>
</evidence>
<evidence type="ECO:0000313" key="4">
    <source>
        <dbReference type="EMBL" id="KAJ2676270.1"/>
    </source>
</evidence>
<dbReference type="AlphaFoldDB" id="A0A9W8KXE0"/>
<proteinExistence type="predicted"/>
<feature type="region of interest" description="Disordered" evidence="1">
    <location>
        <begin position="179"/>
        <end position="269"/>
    </location>
</feature>
<dbReference type="Proteomes" id="UP001151518">
    <property type="component" value="Unassembled WGS sequence"/>
</dbReference>
<feature type="signal peptide" evidence="2">
    <location>
        <begin position="1"/>
        <end position="21"/>
    </location>
</feature>
<protein>
    <recommendedName>
        <fullName evidence="3">Carbohydrate-binding module family 19 domain-containing protein</fullName>
    </recommendedName>
</protein>
<feature type="compositionally biased region" description="Polar residues" evidence="1">
    <location>
        <begin position="258"/>
        <end position="269"/>
    </location>
</feature>
<sequence length="330" mass="34834">MKIGSGIFLCGLLATLTQVYGEPAGETPCTIALPFGSLVATRLPFFLSFPLWGQKTAKTAGPTATATPTPTPPATKSLLTLSICDATGTEFFPSDCIPSAHLAKRQMNDPLGTSAAETYVNIQTVSLEMSSEISSSGLSISNKAEEFWLGGLDFGSEILASSADGETSVVFWAAASEITEPSQESDSQKADGNVEIQTPSKSSWTQESKTSENVEIQTPSILPWTQEAKPSQSIEIQLSSASSWAQESKPSENVDEPQASSAPSWAQESKANEGIVLPQMPGVEMCTSGMLRCTNDMSFDTCVHGKWGTVRNCPPGTKCISVPSDSIACA</sequence>
<dbReference type="OrthoDB" id="5540160at2759"/>
<organism evidence="4 5">
    <name type="scientific">Coemansia spiralis</name>
    <dbReference type="NCBI Taxonomy" id="417178"/>
    <lineage>
        <taxon>Eukaryota</taxon>
        <taxon>Fungi</taxon>
        <taxon>Fungi incertae sedis</taxon>
        <taxon>Zoopagomycota</taxon>
        <taxon>Kickxellomycotina</taxon>
        <taxon>Kickxellomycetes</taxon>
        <taxon>Kickxellales</taxon>
        <taxon>Kickxellaceae</taxon>
        <taxon>Coemansia</taxon>
    </lineage>
</organism>
<feature type="compositionally biased region" description="Polar residues" evidence="1">
    <location>
        <begin position="228"/>
        <end position="248"/>
    </location>
</feature>
<dbReference type="GO" id="GO:0006032">
    <property type="term" value="P:chitin catabolic process"/>
    <property type="evidence" value="ECO:0007669"/>
    <property type="project" value="InterPro"/>
</dbReference>
<gene>
    <name evidence="4" type="ORF">GGI25_003657</name>
</gene>
<comment type="caution">
    <text evidence="4">The sequence shown here is derived from an EMBL/GenBank/DDBJ whole genome shotgun (WGS) entry which is preliminary data.</text>
</comment>
<evidence type="ECO:0000259" key="3">
    <source>
        <dbReference type="Pfam" id="PF03427"/>
    </source>
</evidence>
<dbReference type="EMBL" id="JANBTW010000041">
    <property type="protein sequence ID" value="KAJ2676270.1"/>
    <property type="molecule type" value="Genomic_DNA"/>
</dbReference>
<accession>A0A9W8KXE0</accession>
<name>A0A9W8KXE0_9FUNG</name>
<dbReference type="InterPro" id="IPR005089">
    <property type="entry name" value="CBM19"/>
</dbReference>
<dbReference type="Pfam" id="PF03427">
    <property type="entry name" value="CBM_19"/>
    <property type="match status" value="1"/>
</dbReference>
<dbReference type="GO" id="GO:0008061">
    <property type="term" value="F:chitin binding"/>
    <property type="evidence" value="ECO:0007669"/>
    <property type="project" value="InterPro"/>
</dbReference>
<evidence type="ECO:0000313" key="5">
    <source>
        <dbReference type="Proteomes" id="UP001151518"/>
    </source>
</evidence>
<evidence type="ECO:0000256" key="2">
    <source>
        <dbReference type="SAM" id="SignalP"/>
    </source>
</evidence>